<comment type="caution">
    <text evidence="1">The sequence shown here is derived from an EMBL/GenBank/DDBJ whole genome shotgun (WGS) entry which is preliminary data.</text>
</comment>
<protein>
    <submittedName>
        <fullName evidence="1">Uncharacterized protein</fullName>
    </submittedName>
</protein>
<reference evidence="1 2" key="1">
    <citation type="journal article" date="2021" name="Elife">
        <title>Chloroplast acquisition without the gene transfer in kleptoplastic sea slugs, Plakobranchus ocellatus.</title>
        <authorList>
            <person name="Maeda T."/>
            <person name="Takahashi S."/>
            <person name="Yoshida T."/>
            <person name="Shimamura S."/>
            <person name="Takaki Y."/>
            <person name="Nagai Y."/>
            <person name="Toyoda A."/>
            <person name="Suzuki Y."/>
            <person name="Arimoto A."/>
            <person name="Ishii H."/>
            <person name="Satoh N."/>
            <person name="Nishiyama T."/>
            <person name="Hasebe M."/>
            <person name="Maruyama T."/>
            <person name="Minagawa J."/>
            <person name="Obokata J."/>
            <person name="Shigenobu S."/>
        </authorList>
    </citation>
    <scope>NUCLEOTIDE SEQUENCE [LARGE SCALE GENOMIC DNA]</scope>
</reference>
<evidence type="ECO:0000313" key="1">
    <source>
        <dbReference type="EMBL" id="GFN98542.1"/>
    </source>
</evidence>
<sequence>MGTKTKGRCRVGEAGEKAGADKMGSDTFVCDMRGDEQRRRWGMGVGDARVTKTRALVAQSITWWSQAFRPYVRPENRLEDFNMQQKIPADLRTGFLSTRGADGTVDSESVLRSPGTPLWWVRALSPAP</sequence>
<name>A0AAV3ZVS7_9GAST</name>
<keyword evidence="2" id="KW-1185">Reference proteome</keyword>
<dbReference type="EMBL" id="BLXT01002860">
    <property type="protein sequence ID" value="GFN98542.1"/>
    <property type="molecule type" value="Genomic_DNA"/>
</dbReference>
<gene>
    <name evidence="1" type="ORF">PoB_002504800</name>
</gene>
<dbReference type="Proteomes" id="UP000735302">
    <property type="component" value="Unassembled WGS sequence"/>
</dbReference>
<dbReference type="AlphaFoldDB" id="A0AAV3ZVS7"/>
<proteinExistence type="predicted"/>
<evidence type="ECO:0000313" key="2">
    <source>
        <dbReference type="Proteomes" id="UP000735302"/>
    </source>
</evidence>
<organism evidence="1 2">
    <name type="scientific">Plakobranchus ocellatus</name>
    <dbReference type="NCBI Taxonomy" id="259542"/>
    <lineage>
        <taxon>Eukaryota</taxon>
        <taxon>Metazoa</taxon>
        <taxon>Spiralia</taxon>
        <taxon>Lophotrochozoa</taxon>
        <taxon>Mollusca</taxon>
        <taxon>Gastropoda</taxon>
        <taxon>Heterobranchia</taxon>
        <taxon>Euthyneura</taxon>
        <taxon>Panpulmonata</taxon>
        <taxon>Sacoglossa</taxon>
        <taxon>Placobranchoidea</taxon>
        <taxon>Plakobranchidae</taxon>
        <taxon>Plakobranchus</taxon>
    </lineage>
</organism>
<accession>A0AAV3ZVS7</accession>